<organism evidence="1 2">
    <name type="scientific">Euzebya pacifica</name>
    <dbReference type="NCBI Taxonomy" id="1608957"/>
    <lineage>
        <taxon>Bacteria</taxon>
        <taxon>Bacillati</taxon>
        <taxon>Actinomycetota</taxon>
        <taxon>Nitriliruptoria</taxon>
        <taxon>Euzebyales</taxon>
    </lineage>
</organism>
<reference evidence="1 2" key="1">
    <citation type="submission" date="2018-09" db="EMBL/GenBank/DDBJ databases">
        <title>Complete genome sequence of Euzebya sp. DY32-46 isolated from seawater of Pacific Ocean.</title>
        <authorList>
            <person name="Xu L."/>
            <person name="Wu Y.-H."/>
            <person name="Xu X.-W."/>
        </authorList>
    </citation>
    <scope>NUCLEOTIDE SEQUENCE [LARGE SCALE GENOMIC DNA]</scope>
    <source>
        <strain evidence="1 2">DY32-46</strain>
        <plasmid evidence="2">pedy32-46i</plasmid>
    </source>
</reference>
<evidence type="ECO:0000313" key="1">
    <source>
        <dbReference type="EMBL" id="AXV10038.1"/>
    </source>
</evidence>
<accession>A0A346Y6E1</accession>
<geneLocation type="plasmid" evidence="2">
    <name>pedy32-46i</name>
</geneLocation>
<evidence type="ECO:0000313" key="2">
    <source>
        <dbReference type="Proteomes" id="UP000264006"/>
    </source>
</evidence>
<keyword evidence="2" id="KW-1185">Reference proteome</keyword>
<gene>
    <name evidence="1" type="ORF">DVS28_b0268</name>
</gene>
<name>A0A346Y6E1_9ACTN</name>
<dbReference type="AlphaFoldDB" id="A0A346Y6E1"/>
<dbReference type="EMBL" id="CP031166">
    <property type="protein sequence ID" value="AXV10038.1"/>
    <property type="molecule type" value="Genomic_DNA"/>
</dbReference>
<dbReference type="Proteomes" id="UP000264006">
    <property type="component" value="Plasmid pEDY32-46I"/>
</dbReference>
<dbReference type="KEGG" id="euz:DVS28_b0268"/>
<proteinExistence type="predicted"/>
<dbReference type="OrthoDB" id="3681249at2"/>
<dbReference type="RefSeq" id="WP_114594629.1">
    <property type="nucleotide sequence ID" value="NZ_CP031166.1"/>
</dbReference>
<sequence length="163" mass="17880">MTATIKTIGSIADPVDAQADARDWSTAAGSYIERFGDVRRKAIAAKVAGSNRTQVARVLGMSRQRVSQILNGGGWPPAPGKRPKNEPLIAALDAHLERVTAIEDPVARVKECAQAIEVLVSFQKALRVTRSRCIDYVTREHSYREAAGMFDMPHQRVHRYAAA</sequence>
<keyword evidence="1" id="KW-0614">Plasmid</keyword>
<protein>
    <submittedName>
        <fullName evidence="1">Uncharacterized protein</fullName>
    </submittedName>
</protein>